<dbReference type="GO" id="GO:0046081">
    <property type="term" value="P:dUTP catabolic process"/>
    <property type="evidence" value="ECO:0007669"/>
    <property type="project" value="TreeGrafter"/>
</dbReference>
<evidence type="ECO:0000313" key="2">
    <source>
        <dbReference type="EMBL" id="GAG53703.1"/>
    </source>
</evidence>
<dbReference type="InterPro" id="IPR048015">
    <property type="entry name" value="NTP-PPase_MazG-like_N"/>
</dbReference>
<organism evidence="2">
    <name type="scientific">marine sediment metagenome</name>
    <dbReference type="NCBI Taxonomy" id="412755"/>
    <lineage>
        <taxon>unclassified sequences</taxon>
        <taxon>metagenomes</taxon>
        <taxon>ecological metagenomes</taxon>
    </lineage>
</organism>
<dbReference type="EMBL" id="BART01007026">
    <property type="protein sequence ID" value="GAG53703.1"/>
    <property type="molecule type" value="Genomic_DNA"/>
</dbReference>
<dbReference type="NCBIfam" id="NF007113">
    <property type="entry name" value="PRK09562.1"/>
    <property type="match status" value="1"/>
</dbReference>
<dbReference type="GO" id="GO:0046061">
    <property type="term" value="P:dATP catabolic process"/>
    <property type="evidence" value="ECO:0007669"/>
    <property type="project" value="TreeGrafter"/>
</dbReference>
<dbReference type="GO" id="GO:0006950">
    <property type="term" value="P:response to stress"/>
    <property type="evidence" value="ECO:0007669"/>
    <property type="project" value="UniProtKB-ARBA"/>
</dbReference>
<dbReference type="GO" id="GO:0046076">
    <property type="term" value="P:dTTP catabolic process"/>
    <property type="evidence" value="ECO:0007669"/>
    <property type="project" value="TreeGrafter"/>
</dbReference>
<dbReference type="AlphaFoldDB" id="X0YZL4"/>
<dbReference type="GO" id="GO:0006203">
    <property type="term" value="P:dGTP catabolic process"/>
    <property type="evidence" value="ECO:0007669"/>
    <property type="project" value="TreeGrafter"/>
</dbReference>
<dbReference type="GO" id="GO:0047429">
    <property type="term" value="F:nucleoside triphosphate diphosphatase activity"/>
    <property type="evidence" value="ECO:0007669"/>
    <property type="project" value="TreeGrafter"/>
</dbReference>
<dbReference type="Pfam" id="PF03819">
    <property type="entry name" value="MazG"/>
    <property type="match status" value="1"/>
</dbReference>
<proteinExistence type="predicted"/>
<gene>
    <name evidence="2" type="ORF">S01H4_16038</name>
</gene>
<dbReference type="InterPro" id="IPR011551">
    <property type="entry name" value="NTP_PyrPHydrolase_MazG"/>
</dbReference>
<dbReference type="GO" id="GO:0046047">
    <property type="term" value="P:TTP catabolic process"/>
    <property type="evidence" value="ECO:0007669"/>
    <property type="project" value="TreeGrafter"/>
</dbReference>
<dbReference type="NCBIfam" id="TIGR00444">
    <property type="entry name" value="mazG"/>
    <property type="match status" value="1"/>
</dbReference>
<name>X0YZL4_9ZZZZ</name>
<dbReference type="PANTHER" id="PTHR30522">
    <property type="entry name" value="NUCLEOSIDE TRIPHOSPHATE PYROPHOSPHOHYDROLASE"/>
    <property type="match status" value="1"/>
</dbReference>
<comment type="caution">
    <text evidence="2">The sequence shown here is derived from an EMBL/GenBank/DDBJ whole genome shotgun (WGS) entry which is preliminary data.</text>
</comment>
<protein>
    <recommendedName>
        <fullName evidence="1">NTP pyrophosphohydrolase MazG-like domain-containing protein</fullName>
    </recommendedName>
</protein>
<dbReference type="InterPro" id="IPR004518">
    <property type="entry name" value="MazG-like_dom"/>
</dbReference>
<reference evidence="2" key="1">
    <citation type="journal article" date="2014" name="Front. Microbiol.">
        <title>High frequency of phylogenetically diverse reductive dehalogenase-homologous genes in deep subseafloor sedimentary metagenomes.</title>
        <authorList>
            <person name="Kawai M."/>
            <person name="Futagami T."/>
            <person name="Toyoda A."/>
            <person name="Takaki Y."/>
            <person name="Nishi S."/>
            <person name="Hori S."/>
            <person name="Arai W."/>
            <person name="Tsubouchi T."/>
            <person name="Morono Y."/>
            <person name="Uchiyama I."/>
            <person name="Ito T."/>
            <person name="Fujiyama A."/>
            <person name="Inagaki F."/>
            <person name="Takami H."/>
        </authorList>
    </citation>
    <scope>NUCLEOTIDE SEQUENCE</scope>
    <source>
        <strain evidence="2">Expedition CK06-06</strain>
    </source>
</reference>
<dbReference type="CDD" id="cd11528">
    <property type="entry name" value="NTP-PPase_MazG_Nterm"/>
    <property type="match status" value="1"/>
</dbReference>
<sequence>MENSELDQTHSFLDELIRLVKTLRGKHGCPWDKKQTPRDVSVYLIEEGFELADAIEAGHPEQIREELGDVLFHIVFIARMFQERGEFSLSDVAQTITEKMIRRHPHVFGEESVNSSQEVVENWHKIKLSEKKSTSKQSSLDSVPVQLPALIRAYRISDRAAKSGFDWAVVDEILEDVEQELSGLKVILKKTEQR</sequence>
<evidence type="ECO:0000259" key="1">
    <source>
        <dbReference type="Pfam" id="PF03819"/>
    </source>
</evidence>
<accession>X0YZL4</accession>
<dbReference type="PANTHER" id="PTHR30522:SF0">
    <property type="entry name" value="NUCLEOSIDE TRIPHOSPHATE PYROPHOSPHOHYDROLASE"/>
    <property type="match status" value="1"/>
</dbReference>
<dbReference type="Gene3D" id="1.10.287.1080">
    <property type="entry name" value="MazG-like"/>
    <property type="match status" value="2"/>
</dbReference>
<feature type="domain" description="NTP pyrophosphohydrolase MazG-like" evidence="1">
    <location>
        <begin position="35"/>
        <end position="108"/>
    </location>
</feature>
<dbReference type="SUPFAM" id="SSF101386">
    <property type="entry name" value="all-alpha NTP pyrophosphatases"/>
    <property type="match status" value="1"/>
</dbReference>
<dbReference type="GO" id="GO:0046052">
    <property type="term" value="P:UTP catabolic process"/>
    <property type="evidence" value="ECO:0007669"/>
    <property type="project" value="TreeGrafter"/>
</dbReference>
<dbReference type="FunFam" id="1.10.287.1080:FF:000001">
    <property type="entry name" value="Nucleoside triphosphate pyrophosphohydrolase"/>
    <property type="match status" value="1"/>
</dbReference>